<dbReference type="PANTHER" id="PTHR32479">
    <property type="entry name" value="GLYCOLATE OXIDASE IRON-SULFUR SUBUNIT"/>
    <property type="match status" value="1"/>
</dbReference>
<keyword evidence="6" id="KW-0813">Transport</keyword>
<comment type="caution">
    <text evidence="8">The sequence shown here is derived from an EMBL/GenBank/DDBJ whole genome shotgun (WGS) entry which is preliminary data.</text>
</comment>
<comment type="function">
    <text evidence="6">Component of a complex that catalyzes the oxidation of glycolate to glyoxylate.</text>
</comment>
<proteinExistence type="predicted"/>
<name>A0ABP7SM17_9BURK</name>
<dbReference type="InterPro" id="IPR017896">
    <property type="entry name" value="4Fe4S_Fe-S-bd"/>
</dbReference>
<keyword evidence="6" id="KW-0249">Electron transport</keyword>
<keyword evidence="1 6" id="KW-0004">4Fe-4S</keyword>
<organism evidence="8 9">
    <name type="scientific">Actimicrobium antarcticum</name>
    <dbReference type="NCBI Taxonomy" id="1051899"/>
    <lineage>
        <taxon>Bacteria</taxon>
        <taxon>Pseudomonadati</taxon>
        <taxon>Pseudomonadota</taxon>
        <taxon>Betaproteobacteria</taxon>
        <taxon>Burkholderiales</taxon>
        <taxon>Oxalobacteraceae</taxon>
        <taxon>Actimicrobium</taxon>
    </lineage>
</organism>
<dbReference type="PANTHER" id="PTHR32479:SF17">
    <property type="entry name" value="GLYCOLATE OXIDASE IRON-SULFUR SUBUNIT"/>
    <property type="match status" value="1"/>
</dbReference>
<gene>
    <name evidence="8" type="primary">glcF</name>
    <name evidence="8" type="ORF">GCM10022212_04590</name>
</gene>
<dbReference type="Gene3D" id="1.10.1060.10">
    <property type="entry name" value="Alpha-helical ferredoxin"/>
    <property type="match status" value="1"/>
</dbReference>
<dbReference type="EC" id="1.1.99.14" evidence="6"/>
<accession>A0ABP7SM17</accession>
<feature type="domain" description="4Fe-4S ferredoxin-type" evidence="7">
    <location>
        <begin position="16"/>
        <end position="47"/>
    </location>
</feature>
<dbReference type="RefSeq" id="WP_344761606.1">
    <property type="nucleotide sequence ID" value="NZ_BAAAZE010000003.1"/>
</dbReference>
<dbReference type="InterPro" id="IPR009051">
    <property type="entry name" value="Helical_ferredxn"/>
</dbReference>
<dbReference type="InterPro" id="IPR012257">
    <property type="entry name" value="Glc_ox_4Fe-4S"/>
</dbReference>
<dbReference type="InterPro" id="IPR017900">
    <property type="entry name" value="4Fe4S_Fe_S_CS"/>
</dbReference>
<evidence type="ECO:0000256" key="2">
    <source>
        <dbReference type="ARBA" id="ARBA00022723"/>
    </source>
</evidence>
<evidence type="ECO:0000259" key="7">
    <source>
        <dbReference type="PROSITE" id="PS51379"/>
    </source>
</evidence>
<keyword evidence="9" id="KW-1185">Reference proteome</keyword>
<evidence type="ECO:0000256" key="5">
    <source>
        <dbReference type="ARBA" id="ARBA00023014"/>
    </source>
</evidence>
<keyword evidence="3" id="KW-0677">Repeat</keyword>
<dbReference type="NCBIfam" id="NF008434">
    <property type="entry name" value="PRK11274.1"/>
    <property type="match status" value="1"/>
</dbReference>
<dbReference type="PROSITE" id="PS51379">
    <property type="entry name" value="4FE4S_FER_2"/>
    <property type="match status" value="2"/>
</dbReference>
<evidence type="ECO:0000313" key="9">
    <source>
        <dbReference type="Proteomes" id="UP001501353"/>
    </source>
</evidence>
<keyword evidence="2 6" id="KW-0479">Metal-binding</keyword>
<dbReference type="EMBL" id="BAAAZE010000003">
    <property type="protein sequence ID" value="GAA4013644.1"/>
    <property type="molecule type" value="Genomic_DNA"/>
</dbReference>
<reference evidence="9" key="1">
    <citation type="journal article" date="2019" name="Int. J. Syst. Evol. Microbiol.">
        <title>The Global Catalogue of Microorganisms (GCM) 10K type strain sequencing project: providing services to taxonomists for standard genome sequencing and annotation.</title>
        <authorList>
            <consortium name="The Broad Institute Genomics Platform"/>
            <consortium name="The Broad Institute Genome Sequencing Center for Infectious Disease"/>
            <person name="Wu L."/>
            <person name="Ma J."/>
        </authorList>
    </citation>
    <scope>NUCLEOTIDE SEQUENCE [LARGE SCALE GENOMIC DNA]</scope>
    <source>
        <strain evidence="9">JCM 16673</strain>
    </source>
</reference>
<protein>
    <recommendedName>
        <fullName evidence="6">Glycolate oxidase iron-sulfur subunit</fullName>
        <ecNumber evidence="6">1.1.99.14</ecNumber>
    </recommendedName>
</protein>
<dbReference type="PROSITE" id="PS00198">
    <property type="entry name" value="4FE4S_FER_1"/>
    <property type="match status" value="2"/>
</dbReference>
<evidence type="ECO:0000256" key="6">
    <source>
        <dbReference type="PIRNR" id="PIRNR000139"/>
    </source>
</evidence>
<feature type="domain" description="4Fe-4S ferredoxin-type" evidence="7">
    <location>
        <begin position="66"/>
        <end position="89"/>
    </location>
</feature>
<comment type="catalytic activity">
    <reaction evidence="6">
        <text>glycolate + A = glyoxylate + AH2</text>
        <dbReference type="Rhea" id="RHEA:21264"/>
        <dbReference type="ChEBI" id="CHEBI:13193"/>
        <dbReference type="ChEBI" id="CHEBI:17499"/>
        <dbReference type="ChEBI" id="CHEBI:29805"/>
        <dbReference type="ChEBI" id="CHEBI:36655"/>
        <dbReference type="EC" id="1.1.99.14"/>
    </reaction>
</comment>
<dbReference type="Proteomes" id="UP001501353">
    <property type="component" value="Unassembled WGS sequence"/>
</dbReference>
<comment type="cofactor">
    <cofactor evidence="6">
        <name>[4Fe-4S] cluster</name>
        <dbReference type="ChEBI" id="CHEBI:49883"/>
    </cofactor>
    <text evidence="6">Binds 2 [4Fe-4S] clusters.</text>
</comment>
<evidence type="ECO:0000256" key="3">
    <source>
        <dbReference type="ARBA" id="ARBA00022737"/>
    </source>
</evidence>
<dbReference type="Pfam" id="PF13183">
    <property type="entry name" value="Fer4_8"/>
    <property type="match status" value="1"/>
</dbReference>
<dbReference type="PIRSF" id="PIRSF000139">
    <property type="entry name" value="Glc_ox_4Fe-4S"/>
    <property type="match status" value="1"/>
</dbReference>
<dbReference type="SUPFAM" id="SSF54862">
    <property type="entry name" value="4Fe-4S ferredoxins"/>
    <property type="match status" value="1"/>
</dbReference>
<keyword evidence="5 6" id="KW-0411">Iron-sulfur</keyword>
<keyword evidence="4 6" id="KW-0408">Iron</keyword>
<evidence type="ECO:0000313" key="8">
    <source>
        <dbReference type="EMBL" id="GAA4013644.1"/>
    </source>
</evidence>
<comment type="catalytic activity">
    <reaction evidence="6">
        <text>(R)-lactate + A = pyruvate + AH2</text>
        <dbReference type="Rhea" id="RHEA:15089"/>
        <dbReference type="ChEBI" id="CHEBI:13193"/>
        <dbReference type="ChEBI" id="CHEBI:15361"/>
        <dbReference type="ChEBI" id="CHEBI:16004"/>
        <dbReference type="ChEBI" id="CHEBI:17499"/>
    </reaction>
</comment>
<evidence type="ECO:0000256" key="4">
    <source>
        <dbReference type="ARBA" id="ARBA00023004"/>
    </source>
</evidence>
<dbReference type="InterPro" id="IPR004017">
    <property type="entry name" value="Cys_rich_dom"/>
</dbReference>
<evidence type="ECO:0000256" key="1">
    <source>
        <dbReference type="ARBA" id="ARBA00022485"/>
    </source>
</evidence>
<dbReference type="Pfam" id="PF02754">
    <property type="entry name" value="CCG"/>
    <property type="match status" value="2"/>
</dbReference>
<sequence length="410" mass="44440">MQTNLADFIKNTPDGDEAEAILRACVHCGFCTATCPTYQLLGDELDGPRGRIYLIKQVLEGAKPTSKTQLHLDRCLSCRNCETTCPSGVHYGRLLEIGRKAVDAQVERPLLQQLIRTALKEALPRKWLFTPAMKAGQLLRPLLPKALRNKVPVALPAGVIPTRQHARKMLLLDGCVQPAMAPNINAATARVLDALGVQLVVAPKAGCCGAIRFHLNDQDGGLNDMRANIDAWWPLVEAGAEAIVMTASGCGSMVKDYGHLLRNDSAYAAKAERISALTRDLSEIMPAFEAELQQKLSGKISQRVAYHPPCTLQHGQQIRGKVEGVLRAIGVDVQLCGDSHLCCGSAGTYSVTQPELSYQLRDNKLAKLQATKPQTIVSANIGCLTHLQSGTDTPVRHWIELIDSALTAAH</sequence>